<accession>A0A6N8DKI2</accession>
<organism evidence="11 12">
    <name type="scientific">Rhodoblastus acidophilus</name>
    <name type="common">Rhodopseudomonas acidophila</name>
    <dbReference type="NCBI Taxonomy" id="1074"/>
    <lineage>
        <taxon>Bacteria</taxon>
        <taxon>Pseudomonadati</taxon>
        <taxon>Pseudomonadota</taxon>
        <taxon>Alphaproteobacteria</taxon>
        <taxon>Hyphomicrobiales</taxon>
        <taxon>Rhodoblastaceae</taxon>
        <taxon>Rhodoblastus</taxon>
    </lineage>
</organism>
<dbReference type="GO" id="GO:0043093">
    <property type="term" value="P:FtsZ-dependent cytokinesis"/>
    <property type="evidence" value="ECO:0007669"/>
    <property type="project" value="TreeGrafter"/>
</dbReference>
<proteinExistence type="predicted"/>
<reference evidence="11 12" key="1">
    <citation type="submission" date="2019-11" db="EMBL/GenBank/DDBJ databases">
        <title>Whole-genome sequence of a Rhodoblastus acidophilus DSM 142.</title>
        <authorList>
            <person name="Kyndt J.A."/>
            <person name="Meyer T.E."/>
        </authorList>
    </citation>
    <scope>NUCLEOTIDE SEQUENCE [LARGE SCALE GENOMIC DNA]</scope>
    <source>
        <strain evidence="11 12">DSM 142</strain>
    </source>
</reference>
<evidence type="ECO:0000256" key="7">
    <source>
        <dbReference type="ARBA" id="ARBA00024910"/>
    </source>
</evidence>
<feature type="coiled-coil region" evidence="10">
    <location>
        <begin position="63"/>
        <end position="115"/>
    </location>
</feature>
<dbReference type="GO" id="GO:0000921">
    <property type="term" value="P:septin ring assembly"/>
    <property type="evidence" value="ECO:0007669"/>
    <property type="project" value="TreeGrafter"/>
</dbReference>
<evidence type="ECO:0000256" key="1">
    <source>
        <dbReference type="ARBA" id="ARBA00004496"/>
    </source>
</evidence>
<dbReference type="InterPro" id="IPR036192">
    <property type="entry name" value="Cell_div_ZapA-like_sf"/>
</dbReference>
<dbReference type="Pfam" id="PF05164">
    <property type="entry name" value="ZapA"/>
    <property type="match status" value="1"/>
</dbReference>
<sequence>MAQAVVDIAGRTYRMNCEEGEQAHIEELARLLEARIADLRGAFGEIGDQRIVVMAALTLSDELFTAKKQLAETQAELEQARLRQQEVSDWTAKALDTATAKVLEATKTLNETEQAEKTISESYK</sequence>
<dbReference type="GO" id="GO:0000917">
    <property type="term" value="P:division septum assembly"/>
    <property type="evidence" value="ECO:0007669"/>
    <property type="project" value="UniProtKB-KW"/>
</dbReference>
<gene>
    <name evidence="11" type="primary">zapA</name>
    <name evidence="11" type="ORF">GJ654_03345</name>
</gene>
<evidence type="ECO:0000256" key="8">
    <source>
        <dbReference type="ARBA" id="ARBA00026068"/>
    </source>
</evidence>
<evidence type="ECO:0000256" key="4">
    <source>
        <dbReference type="ARBA" id="ARBA00022618"/>
    </source>
</evidence>
<comment type="caution">
    <text evidence="11">The sequence shown here is derived from an EMBL/GenBank/DDBJ whole genome shotgun (WGS) entry which is preliminary data.</text>
</comment>
<keyword evidence="10" id="KW-0175">Coiled coil</keyword>
<evidence type="ECO:0000256" key="9">
    <source>
        <dbReference type="ARBA" id="ARBA00033158"/>
    </source>
</evidence>
<comment type="subcellular location">
    <subcellularLocation>
        <location evidence="1">Cytoplasm</location>
    </subcellularLocation>
</comment>
<keyword evidence="4 11" id="KW-0132">Cell division</keyword>
<evidence type="ECO:0000256" key="6">
    <source>
        <dbReference type="ARBA" id="ARBA00023306"/>
    </source>
</evidence>
<dbReference type="PANTHER" id="PTHR34981">
    <property type="entry name" value="CELL DIVISION PROTEIN ZAPA"/>
    <property type="match status" value="1"/>
</dbReference>
<dbReference type="EMBL" id="WNKS01000002">
    <property type="protein sequence ID" value="MTV30025.1"/>
    <property type="molecule type" value="Genomic_DNA"/>
</dbReference>
<name>A0A6N8DKI2_RHOAC</name>
<dbReference type="SUPFAM" id="SSF102829">
    <property type="entry name" value="Cell division protein ZapA-like"/>
    <property type="match status" value="1"/>
</dbReference>
<dbReference type="InterPro" id="IPR042233">
    <property type="entry name" value="Cell_div_ZapA_N"/>
</dbReference>
<dbReference type="Proteomes" id="UP000439113">
    <property type="component" value="Unassembled WGS sequence"/>
</dbReference>
<dbReference type="RefSeq" id="WP_155444686.1">
    <property type="nucleotide sequence ID" value="NZ_JAOQNR010000002.1"/>
</dbReference>
<evidence type="ECO:0000256" key="5">
    <source>
        <dbReference type="ARBA" id="ARBA00023210"/>
    </source>
</evidence>
<keyword evidence="6" id="KW-0131">Cell cycle</keyword>
<comment type="function">
    <text evidence="7">Activator of cell division through the inhibition of FtsZ GTPase activity, therefore promoting FtsZ assembly into bundles of protofilaments necessary for the formation of the division Z ring. It is recruited early at mid-cell but it is not essential for cell division.</text>
</comment>
<keyword evidence="3" id="KW-0963">Cytoplasm</keyword>
<dbReference type="AlphaFoldDB" id="A0A6N8DKI2"/>
<evidence type="ECO:0000256" key="3">
    <source>
        <dbReference type="ARBA" id="ARBA00022490"/>
    </source>
</evidence>
<comment type="subunit">
    <text evidence="8">Homodimer. Interacts with FtsZ.</text>
</comment>
<evidence type="ECO:0000256" key="10">
    <source>
        <dbReference type="SAM" id="Coils"/>
    </source>
</evidence>
<dbReference type="GO" id="GO:0032153">
    <property type="term" value="C:cell division site"/>
    <property type="evidence" value="ECO:0007669"/>
    <property type="project" value="TreeGrafter"/>
</dbReference>
<evidence type="ECO:0000313" key="12">
    <source>
        <dbReference type="Proteomes" id="UP000439113"/>
    </source>
</evidence>
<dbReference type="Gene3D" id="3.30.160.880">
    <property type="entry name" value="Cell division protein ZapA protomer, N-terminal domain"/>
    <property type="match status" value="1"/>
</dbReference>
<dbReference type="OrthoDB" id="9797575at2"/>
<dbReference type="GO" id="GO:0005829">
    <property type="term" value="C:cytosol"/>
    <property type="evidence" value="ECO:0007669"/>
    <property type="project" value="TreeGrafter"/>
</dbReference>
<dbReference type="InterPro" id="IPR007838">
    <property type="entry name" value="Cell_div_ZapA-like"/>
</dbReference>
<dbReference type="Gene3D" id="1.20.5.50">
    <property type="match status" value="1"/>
</dbReference>
<dbReference type="PANTHER" id="PTHR34981:SF1">
    <property type="entry name" value="CELL DIVISION PROTEIN ZAPA"/>
    <property type="match status" value="1"/>
</dbReference>
<evidence type="ECO:0000313" key="11">
    <source>
        <dbReference type="EMBL" id="MTV30025.1"/>
    </source>
</evidence>
<evidence type="ECO:0000256" key="2">
    <source>
        <dbReference type="ARBA" id="ARBA00015195"/>
    </source>
</evidence>
<dbReference type="GO" id="GO:0030428">
    <property type="term" value="C:cell septum"/>
    <property type="evidence" value="ECO:0007669"/>
    <property type="project" value="TreeGrafter"/>
</dbReference>
<keyword evidence="5" id="KW-0717">Septation</keyword>
<protein>
    <recommendedName>
        <fullName evidence="2">Cell division protein ZapA</fullName>
    </recommendedName>
    <alternativeName>
        <fullName evidence="9">Z ring-associated protein ZapA</fullName>
    </alternativeName>
</protein>